<organism evidence="1 2">
    <name type="scientific">Flavihumibacter petaseus NBRC 106054</name>
    <dbReference type="NCBI Taxonomy" id="1220578"/>
    <lineage>
        <taxon>Bacteria</taxon>
        <taxon>Pseudomonadati</taxon>
        <taxon>Bacteroidota</taxon>
        <taxon>Chitinophagia</taxon>
        <taxon>Chitinophagales</taxon>
        <taxon>Chitinophagaceae</taxon>
        <taxon>Flavihumibacter</taxon>
    </lineage>
</organism>
<dbReference type="PROSITE" id="PS51257">
    <property type="entry name" value="PROKAR_LIPOPROTEIN"/>
    <property type="match status" value="1"/>
</dbReference>
<proteinExistence type="predicted"/>
<protein>
    <submittedName>
        <fullName evidence="1">Uncharacterized protein</fullName>
    </submittedName>
</protein>
<sequence length="155" mass="16193">MKAKSLTYLMLVGVTAGMIACSKEDSNSAPAPEELGNTEITLVNDTSGSDLAAGSVKITELADGNASLQLSLDTAFRDSALSYPAAIVAYDTTLQRDSVYANLGLVDGTTGMVTVNPIIWGPTNQPITYDSLLSLTGYRVRVGVDSLVEAEGTIQ</sequence>
<dbReference type="RefSeq" id="WP_046367380.1">
    <property type="nucleotide sequence ID" value="NZ_BBWV01000001.1"/>
</dbReference>
<dbReference type="EMBL" id="BBWV01000001">
    <property type="protein sequence ID" value="GAO41528.1"/>
    <property type="molecule type" value="Genomic_DNA"/>
</dbReference>
<evidence type="ECO:0000313" key="2">
    <source>
        <dbReference type="Proteomes" id="UP000033121"/>
    </source>
</evidence>
<gene>
    <name evidence="1" type="ORF">FPE01S_01_05420</name>
</gene>
<accession>A0A0E9MVL6</accession>
<dbReference type="Proteomes" id="UP000033121">
    <property type="component" value="Unassembled WGS sequence"/>
</dbReference>
<keyword evidence="2" id="KW-1185">Reference proteome</keyword>
<evidence type="ECO:0000313" key="1">
    <source>
        <dbReference type="EMBL" id="GAO41528.1"/>
    </source>
</evidence>
<dbReference type="OrthoDB" id="1451403at2"/>
<comment type="caution">
    <text evidence="1">The sequence shown here is derived from an EMBL/GenBank/DDBJ whole genome shotgun (WGS) entry which is preliminary data.</text>
</comment>
<reference evidence="1 2" key="1">
    <citation type="submission" date="2015-04" db="EMBL/GenBank/DDBJ databases">
        <title>Whole genome shotgun sequence of Flavihumibacter petaseus NBRC 106054.</title>
        <authorList>
            <person name="Miyazawa S."/>
            <person name="Hosoyama A."/>
            <person name="Hashimoto M."/>
            <person name="Noguchi M."/>
            <person name="Tsuchikane K."/>
            <person name="Ohji S."/>
            <person name="Yamazoe A."/>
            <person name="Ichikawa N."/>
            <person name="Kimura A."/>
            <person name="Fujita N."/>
        </authorList>
    </citation>
    <scope>NUCLEOTIDE SEQUENCE [LARGE SCALE GENOMIC DNA]</scope>
    <source>
        <strain evidence="1 2">NBRC 106054</strain>
    </source>
</reference>
<name>A0A0E9MVL6_9BACT</name>
<dbReference type="STRING" id="1220578.FPE01S_01_05420"/>
<dbReference type="AlphaFoldDB" id="A0A0E9MVL6"/>